<dbReference type="EMBL" id="CAJOAX010001921">
    <property type="protein sequence ID" value="CAF3756454.1"/>
    <property type="molecule type" value="Genomic_DNA"/>
</dbReference>
<dbReference type="SUPFAM" id="SSF52096">
    <property type="entry name" value="ClpP/crotonase"/>
    <property type="match status" value="1"/>
</dbReference>
<accession>A0A818YLZ2</accession>
<dbReference type="InterPro" id="IPR001753">
    <property type="entry name" value="Enoyl-CoA_hydra/iso"/>
</dbReference>
<evidence type="ECO:0000256" key="2">
    <source>
        <dbReference type="RuleBase" id="RU003707"/>
    </source>
</evidence>
<evidence type="ECO:0000313" key="5">
    <source>
        <dbReference type="Proteomes" id="UP000663823"/>
    </source>
</evidence>
<sequence>MAECISRICIIAEPKASHRERYGCETDRSRNQAMRFIRADTNSYDLDYPTIEIPKEWNSQRLYIRVTLVTVPTEQVPVTCIHPYPIDTPELNVIKDVETNTLFFPVSEQELNNGQKSFRIILRKLAQYELRNYGPLYLLNKNTRDIQRTNDSYDARKLMDVYQLGRSQLLFSIAELVNDTLLPVIYDATSVFSKIMTAIRKTATTNDDESFARCVPQKGNWLGGDEILMFIPKLDKKKICQVCFEYSTINKTNHIPVEFVDSKTIAFRSPPCPIQAIENQRIKVTIVVIQNSEEIARVNFLYESCNKCSNCNSDFMFESFDDSSIDESDSPLNMSSNRMDVSMYNYVDQWWSKISIIGSKLVTMRNVTKQQISPDNTKLWSIPSHLTNPTPTYETLLYHVSSPLAFITFNRPKKLNTISPLMPSELQHSITRANHDDSVKIIILRGNGTSFCAGFDFSDDLATLPSNLRNSMENWNPGVDMMLTTSKLTSPVARFMSIWYSPKPVIAQIHGYCVGGGSDMALCADIIIAADDAIIGTPYSRIWGAYLTGMWIHRLGLTKCKELALSGEALTGKKAAEINLINKSVPFNELEAEVLKTGEKLAQIPVTQLATMKLMVNQVYENQGLHTTQLLGCILDGSMRHTPEAMQFVTTATRFGVQQAVKERDSPFQDYSQAEEKHRPNINHKFSYQQGEVKSKL</sequence>
<gene>
    <name evidence="4" type="ORF">OTI717_LOCUS15873</name>
</gene>
<dbReference type="NCBIfam" id="NF006128">
    <property type="entry name" value="PRK08272.1"/>
    <property type="match status" value="1"/>
</dbReference>
<dbReference type="Proteomes" id="UP000663823">
    <property type="component" value="Unassembled WGS sequence"/>
</dbReference>
<dbReference type="PANTHER" id="PTHR43802:SF1">
    <property type="entry name" value="IP11341P-RELATED"/>
    <property type="match status" value="1"/>
</dbReference>
<comment type="caution">
    <text evidence="4">The sequence shown here is derived from an EMBL/GenBank/DDBJ whole genome shotgun (WGS) entry which is preliminary data.</text>
</comment>
<dbReference type="GO" id="GO:0003824">
    <property type="term" value="F:catalytic activity"/>
    <property type="evidence" value="ECO:0007669"/>
    <property type="project" value="InterPro"/>
</dbReference>
<proteinExistence type="inferred from homology"/>
<dbReference type="CDD" id="cd06558">
    <property type="entry name" value="crotonase-like"/>
    <property type="match status" value="1"/>
</dbReference>
<dbReference type="PANTHER" id="PTHR43802">
    <property type="entry name" value="ENOYL-COA HYDRATASE"/>
    <property type="match status" value="1"/>
</dbReference>
<feature type="compositionally biased region" description="Polar residues" evidence="3">
    <location>
        <begin position="684"/>
        <end position="697"/>
    </location>
</feature>
<protein>
    <recommendedName>
        <fullName evidence="6">Enoyl-CoA hydratase</fullName>
    </recommendedName>
</protein>
<organism evidence="4 5">
    <name type="scientific">Rotaria sordida</name>
    <dbReference type="NCBI Taxonomy" id="392033"/>
    <lineage>
        <taxon>Eukaryota</taxon>
        <taxon>Metazoa</taxon>
        <taxon>Spiralia</taxon>
        <taxon>Gnathifera</taxon>
        <taxon>Rotifera</taxon>
        <taxon>Eurotatoria</taxon>
        <taxon>Bdelloidea</taxon>
        <taxon>Philodinida</taxon>
        <taxon>Philodinidae</taxon>
        <taxon>Rotaria</taxon>
    </lineage>
</organism>
<dbReference type="NCBIfam" id="NF009125">
    <property type="entry name" value="PRK12478.1"/>
    <property type="match status" value="1"/>
</dbReference>
<dbReference type="InterPro" id="IPR013783">
    <property type="entry name" value="Ig-like_fold"/>
</dbReference>
<evidence type="ECO:0000313" key="4">
    <source>
        <dbReference type="EMBL" id="CAF3756454.1"/>
    </source>
</evidence>
<dbReference type="AlphaFoldDB" id="A0A818YLZ2"/>
<comment type="similarity">
    <text evidence="1 2">Belongs to the enoyl-CoA hydratase/isomerase family.</text>
</comment>
<feature type="region of interest" description="Disordered" evidence="3">
    <location>
        <begin position="666"/>
        <end position="697"/>
    </location>
</feature>
<name>A0A818YLZ2_9BILA</name>
<evidence type="ECO:0000256" key="3">
    <source>
        <dbReference type="SAM" id="MobiDB-lite"/>
    </source>
</evidence>
<evidence type="ECO:0008006" key="6">
    <source>
        <dbReference type="Google" id="ProtNLM"/>
    </source>
</evidence>
<dbReference type="PROSITE" id="PS00166">
    <property type="entry name" value="ENOYL_COA_HYDRATASE"/>
    <property type="match status" value="1"/>
</dbReference>
<dbReference type="Pfam" id="PF00378">
    <property type="entry name" value="ECH_1"/>
    <property type="match status" value="1"/>
</dbReference>
<dbReference type="Gene3D" id="2.60.40.10">
    <property type="entry name" value="Immunoglobulins"/>
    <property type="match status" value="1"/>
</dbReference>
<dbReference type="InterPro" id="IPR029045">
    <property type="entry name" value="ClpP/crotonase-like_dom_sf"/>
</dbReference>
<evidence type="ECO:0000256" key="1">
    <source>
        <dbReference type="ARBA" id="ARBA00005254"/>
    </source>
</evidence>
<reference evidence="4" key="1">
    <citation type="submission" date="2021-02" db="EMBL/GenBank/DDBJ databases">
        <authorList>
            <person name="Nowell W R."/>
        </authorList>
    </citation>
    <scope>NUCLEOTIDE SEQUENCE</scope>
</reference>
<dbReference type="Gene3D" id="3.90.226.10">
    <property type="entry name" value="2-enoyl-CoA Hydratase, Chain A, domain 1"/>
    <property type="match status" value="1"/>
</dbReference>
<dbReference type="InterPro" id="IPR018376">
    <property type="entry name" value="Enoyl-CoA_hyd/isom_CS"/>
</dbReference>